<dbReference type="GO" id="GO:0016787">
    <property type="term" value="F:hydrolase activity"/>
    <property type="evidence" value="ECO:0007669"/>
    <property type="project" value="UniProtKB-KW"/>
</dbReference>
<evidence type="ECO:0000256" key="6">
    <source>
        <dbReference type="ARBA" id="ARBA00047984"/>
    </source>
</evidence>
<dbReference type="PANTHER" id="PTHR18934:SF118">
    <property type="entry name" value="ATP-DEPENDENT RNA HELICASE DHX33"/>
    <property type="match status" value="1"/>
</dbReference>
<feature type="compositionally biased region" description="Basic residues" evidence="7">
    <location>
        <begin position="24"/>
        <end position="38"/>
    </location>
</feature>
<dbReference type="InterPro" id="IPR027417">
    <property type="entry name" value="P-loop_NTPase"/>
</dbReference>
<dbReference type="Pfam" id="PF07717">
    <property type="entry name" value="OB_NTP_bind"/>
    <property type="match status" value="1"/>
</dbReference>
<dbReference type="SUPFAM" id="SSF52540">
    <property type="entry name" value="P-loop containing nucleoside triphosphate hydrolases"/>
    <property type="match status" value="1"/>
</dbReference>
<dbReference type="FunFam" id="3.40.50.300:FF:000145">
    <property type="entry name" value="probable ATP-dependent RNA helicase DHX40"/>
    <property type="match status" value="1"/>
</dbReference>
<evidence type="ECO:0000259" key="8">
    <source>
        <dbReference type="PROSITE" id="PS51192"/>
    </source>
</evidence>
<dbReference type="SMART" id="SM00847">
    <property type="entry name" value="HA2"/>
    <property type="match status" value="1"/>
</dbReference>
<dbReference type="Proteomes" id="UP000800096">
    <property type="component" value="Unassembled WGS sequence"/>
</dbReference>
<dbReference type="PROSITE" id="PS51192">
    <property type="entry name" value="HELICASE_ATP_BIND_1"/>
    <property type="match status" value="1"/>
</dbReference>
<feature type="compositionally biased region" description="Polar residues" evidence="7">
    <location>
        <begin position="96"/>
        <end position="113"/>
    </location>
</feature>
<keyword evidence="5" id="KW-0067">ATP-binding</keyword>
<evidence type="ECO:0000256" key="3">
    <source>
        <dbReference type="ARBA" id="ARBA00022801"/>
    </source>
</evidence>
<accession>A0A6A5R1G3</accession>
<evidence type="ECO:0000256" key="5">
    <source>
        <dbReference type="ARBA" id="ARBA00022840"/>
    </source>
</evidence>
<dbReference type="FunFam" id="1.20.120.1080:FF:000066">
    <property type="entry name" value="p-loop containing nucleoside triphosphate hydrolase protein"/>
    <property type="match status" value="1"/>
</dbReference>
<keyword evidence="2" id="KW-0547">Nucleotide-binding</keyword>
<dbReference type="Gene3D" id="3.40.50.300">
    <property type="entry name" value="P-loop containing nucleotide triphosphate hydrolases"/>
    <property type="match status" value="2"/>
</dbReference>
<dbReference type="EC" id="3.6.4.13" evidence="1"/>
<dbReference type="GO" id="GO:0003725">
    <property type="term" value="F:double-stranded RNA binding"/>
    <property type="evidence" value="ECO:0007669"/>
    <property type="project" value="TreeGrafter"/>
</dbReference>
<evidence type="ECO:0000256" key="7">
    <source>
        <dbReference type="SAM" id="MobiDB-lite"/>
    </source>
</evidence>
<comment type="catalytic activity">
    <reaction evidence="6">
        <text>ATP + H2O = ADP + phosphate + H(+)</text>
        <dbReference type="Rhea" id="RHEA:13065"/>
        <dbReference type="ChEBI" id="CHEBI:15377"/>
        <dbReference type="ChEBI" id="CHEBI:15378"/>
        <dbReference type="ChEBI" id="CHEBI:30616"/>
        <dbReference type="ChEBI" id="CHEBI:43474"/>
        <dbReference type="ChEBI" id="CHEBI:456216"/>
        <dbReference type="EC" id="3.6.4.13"/>
    </reaction>
</comment>
<proteinExistence type="predicted"/>
<feature type="compositionally biased region" description="Basic and acidic residues" evidence="7">
    <location>
        <begin position="1"/>
        <end position="11"/>
    </location>
</feature>
<dbReference type="GO" id="GO:0005524">
    <property type="term" value="F:ATP binding"/>
    <property type="evidence" value="ECO:0007669"/>
    <property type="project" value="UniProtKB-KW"/>
</dbReference>
<dbReference type="Pfam" id="PF00270">
    <property type="entry name" value="DEAD"/>
    <property type="match status" value="1"/>
</dbReference>
<dbReference type="PROSITE" id="PS51194">
    <property type="entry name" value="HELICASE_CTER"/>
    <property type="match status" value="1"/>
</dbReference>
<name>A0A6A5R1G3_AMPQU</name>
<keyword evidence="4" id="KW-0347">Helicase</keyword>
<dbReference type="GO" id="GO:0005730">
    <property type="term" value="C:nucleolus"/>
    <property type="evidence" value="ECO:0007669"/>
    <property type="project" value="TreeGrafter"/>
</dbReference>
<dbReference type="InterPro" id="IPR007502">
    <property type="entry name" value="Helicase-assoc_dom"/>
</dbReference>
<dbReference type="InterPro" id="IPR001650">
    <property type="entry name" value="Helicase_C-like"/>
</dbReference>
<sequence>MPRQKPMHEEVPAEASRTADLNRGKKRKRSEPKAKHANINKGAGKLKGFNDEDDNDSRPGKVDDEQKQSGVLVETKTSVPDPKEKRTKPPKHQNPRRSSTPAHTKQIPRNSAQPKHEHPRGNRSFKQSDGVPPYLLKKRDALLPIRKSLPIWPQADAIKASLKKNNVLVLTGETGSGKSTQVPQFLAKEPWCSKCVAITQPRRVAAISLARRVAEEMGTFMGSQSPTAKVGYSVRFDNATGPGTKIKFLTEGMLLQEMLRDPVMSQYSAIVADEVHERSVNVDLILGFLKNLVADMEAGKSKRKDPLKIIIMSATADVESLVHFFGDPTSSPTTTEPQNQRQISTCFVEGRQYPVKTVYLPQPTQDWVEAALKIIFQIHYKEPLPGDILVFLTGQDTIEGLEKLVNDYAEGMDKDVPKLLTLPLFAALPQHAQQCIFQPTPFRTRKVILATNIAETSVTVPGVRYVIDCGKSKVKQFRNRLGLESLLVKPISRSAAIQRQGRAGREAAGQCYRLYTEDGFNTMDERTIPEILRCDLSQAILTMKARGVNDVLNFPFLDRPPREALEKALLQLLHLQALSEDGSISEAGLNIAKFPLTPTLGRVLVEAAKPERDCLLDVIDIISALSVENVFLNLVTEERKEEAEEARRELYRREGDHLTLLVTVQRYAEERSDRKTWCEKHFVSHRAMQNVMNVRKQLQQQCTQLKLLASDEQSSTSAPSEARSQAVLQCMLRGFISNTARLMPDGSYKTLMGNLTVAIHPSSVLFGRKVEAIVFNEFVFTGKAWARGVSAVQLNWVSEVVESIM</sequence>
<dbReference type="SMART" id="SM00487">
    <property type="entry name" value="DEXDc"/>
    <property type="match status" value="1"/>
</dbReference>
<dbReference type="SMART" id="SM00490">
    <property type="entry name" value="HELICc"/>
    <property type="match status" value="1"/>
</dbReference>
<reference evidence="10" key="1">
    <citation type="journal article" date="2020" name="Stud. Mycol.">
        <title>101 Dothideomycetes genomes: a test case for predicting lifestyles and emergence of pathogens.</title>
        <authorList>
            <person name="Haridas S."/>
            <person name="Albert R."/>
            <person name="Binder M."/>
            <person name="Bloem J."/>
            <person name="Labutti K."/>
            <person name="Salamov A."/>
            <person name="Andreopoulos B."/>
            <person name="Baker S."/>
            <person name="Barry K."/>
            <person name="Bills G."/>
            <person name="Bluhm B."/>
            <person name="Cannon C."/>
            <person name="Castanera R."/>
            <person name="Culley D."/>
            <person name="Daum C."/>
            <person name="Ezra D."/>
            <person name="Gonzalez J."/>
            <person name="Henrissat B."/>
            <person name="Kuo A."/>
            <person name="Liang C."/>
            <person name="Lipzen A."/>
            <person name="Lutzoni F."/>
            <person name="Magnuson J."/>
            <person name="Mondo S."/>
            <person name="Nolan M."/>
            <person name="Ohm R."/>
            <person name="Pangilinan J."/>
            <person name="Park H.-J."/>
            <person name="Ramirez L."/>
            <person name="Alfaro M."/>
            <person name="Sun H."/>
            <person name="Tritt A."/>
            <person name="Yoshinaga Y."/>
            <person name="Zwiers L.-H."/>
            <person name="Turgeon B."/>
            <person name="Goodwin S."/>
            <person name="Spatafora J."/>
            <person name="Crous P."/>
            <person name="Grigoriev I."/>
        </authorList>
    </citation>
    <scope>NUCLEOTIDE SEQUENCE</scope>
    <source>
        <strain evidence="10">HMLAC05119</strain>
    </source>
</reference>
<dbReference type="CDD" id="cd18791">
    <property type="entry name" value="SF2_C_RHA"/>
    <property type="match status" value="1"/>
</dbReference>
<dbReference type="AlphaFoldDB" id="A0A6A5R1G3"/>
<dbReference type="InterPro" id="IPR011709">
    <property type="entry name" value="DEAD-box_helicase_OB_fold"/>
</dbReference>
<dbReference type="EMBL" id="ML979132">
    <property type="protein sequence ID" value="KAF1920626.1"/>
    <property type="molecule type" value="Genomic_DNA"/>
</dbReference>
<feature type="region of interest" description="Disordered" evidence="7">
    <location>
        <begin position="1"/>
        <end position="132"/>
    </location>
</feature>
<evidence type="ECO:0000256" key="2">
    <source>
        <dbReference type="ARBA" id="ARBA00022741"/>
    </source>
</evidence>
<dbReference type="GO" id="GO:0003724">
    <property type="term" value="F:RNA helicase activity"/>
    <property type="evidence" value="ECO:0007669"/>
    <property type="project" value="UniProtKB-EC"/>
</dbReference>
<keyword evidence="3 10" id="KW-0378">Hydrolase</keyword>
<dbReference type="Pfam" id="PF00271">
    <property type="entry name" value="Helicase_C"/>
    <property type="match status" value="1"/>
</dbReference>
<evidence type="ECO:0000313" key="11">
    <source>
        <dbReference type="Proteomes" id="UP000800096"/>
    </source>
</evidence>
<feature type="compositionally biased region" description="Basic and acidic residues" evidence="7">
    <location>
        <begin position="56"/>
        <end position="67"/>
    </location>
</feature>
<dbReference type="OrthoDB" id="10253254at2759"/>
<dbReference type="InterPro" id="IPR011545">
    <property type="entry name" value="DEAD/DEAH_box_helicase_dom"/>
</dbReference>
<evidence type="ECO:0000259" key="9">
    <source>
        <dbReference type="PROSITE" id="PS51194"/>
    </source>
</evidence>
<dbReference type="Gene3D" id="1.20.120.1080">
    <property type="match status" value="1"/>
</dbReference>
<feature type="domain" description="Helicase ATP-binding" evidence="8">
    <location>
        <begin position="159"/>
        <end position="321"/>
    </location>
</feature>
<protein>
    <recommendedName>
        <fullName evidence="1">RNA helicase</fullName>
        <ecNumber evidence="1">3.6.4.13</ecNumber>
    </recommendedName>
</protein>
<feature type="compositionally biased region" description="Basic residues" evidence="7">
    <location>
        <begin position="85"/>
        <end position="95"/>
    </location>
</feature>
<organism evidence="10 11">
    <name type="scientific">Ampelomyces quisqualis</name>
    <name type="common">Powdery mildew agent</name>
    <dbReference type="NCBI Taxonomy" id="50730"/>
    <lineage>
        <taxon>Eukaryota</taxon>
        <taxon>Fungi</taxon>
        <taxon>Dikarya</taxon>
        <taxon>Ascomycota</taxon>
        <taxon>Pezizomycotina</taxon>
        <taxon>Dothideomycetes</taxon>
        <taxon>Pleosporomycetidae</taxon>
        <taxon>Pleosporales</taxon>
        <taxon>Pleosporineae</taxon>
        <taxon>Phaeosphaeriaceae</taxon>
        <taxon>Ampelomyces</taxon>
    </lineage>
</organism>
<evidence type="ECO:0000256" key="1">
    <source>
        <dbReference type="ARBA" id="ARBA00012552"/>
    </source>
</evidence>
<dbReference type="InterPro" id="IPR014001">
    <property type="entry name" value="Helicase_ATP-bd"/>
</dbReference>
<keyword evidence="11" id="KW-1185">Reference proteome</keyword>
<dbReference type="PANTHER" id="PTHR18934">
    <property type="entry name" value="ATP-DEPENDENT RNA HELICASE"/>
    <property type="match status" value="1"/>
</dbReference>
<feature type="domain" description="Helicase C-terminal" evidence="9">
    <location>
        <begin position="374"/>
        <end position="547"/>
    </location>
</feature>
<dbReference type="GO" id="GO:0045943">
    <property type="term" value="P:positive regulation of transcription by RNA polymerase I"/>
    <property type="evidence" value="ECO:0007669"/>
    <property type="project" value="TreeGrafter"/>
</dbReference>
<dbReference type="CDD" id="cd17917">
    <property type="entry name" value="DEXHc_RHA-like"/>
    <property type="match status" value="1"/>
</dbReference>
<evidence type="ECO:0000313" key="10">
    <source>
        <dbReference type="EMBL" id="KAF1920626.1"/>
    </source>
</evidence>
<dbReference type="Pfam" id="PF21010">
    <property type="entry name" value="HA2_C"/>
    <property type="match status" value="1"/>
</dbReference>
<evidence type="ECO:0000256" key="4">
    <source>
        <dbReference type="ARBA" id="ARBA00022806"/>
    </source>
</evidence>
<gene>
    <name evidence="10" type="ORF">BDU57DRAFT_465265</name>
</gene>